<evidence type="ECO:0000256" key="1">
    <source>
        <dbReference type="SAM" id="MobiDB-lite"/>
    </source>
</evidence>
<gene>
    <name evidence="2" type="ORF">B0H17DRAFT_1141451</name>
</gene>
<protein>
    <submittedName>
        <fullName evidence="2">Uncharacterized protein</fullName>
    </submittedName>
</protein>
<accession>A0AAD7GA59</accession>
<feature type="region of interest" description="Disordered" evidence="1">
    <location>
        <begin position="88"/>
        <end position="108"/>
    </location>
</feature>
<feature type="region of interest" description="Disordered" evidence="1">
    <location>
        <begin position="139"/>
        <end position="162"/>
    </location>
</feature>
<dbReference type="AlphaFoldDB" id="A0AAD7GA59"/>
<evidence type="ECO:0000313" key="2">
    <source>
        <dbReference type="EMBL" id="KAJ7671787.1"/>
    </source>
</evidence>
<organism evidence="2 3">
    <name type="scientific">Mycena rosella</name>
    <name type="common">Pink bonnet</name>
    <name type="synonym">Agaricus rosellus</name>
    <dbReference type="NCBI Taxonomy" id="1033263"/>
    <lineage>
        <taxon>Eukaryota</taxon>
        <taxon>Fungi</taxon>
        <taxon>Dikarya</taxon>
        <taxon>Basidiomycota</taxon>
        <taxon>Agaricomycotina</taxon>
        <taxon>Agaricomycetes</taxon>
        <taxon>Agaricomycetidae</taxon>
        <taxon>Agaricales</taxon>
        <taxon>Marasmiineae</taxon>
        <taxon>Mycenaceae</taxon>
        <taxon>Mycena</taxon>
    </lineage>
</organism>
<dbReference type="Proteomes" id="UP001221757">
    <property type="component" value="Unassembled WGS sequence"/>
</dbReference>
<feature type="compositionally biased region" description="Low complexity" evidence="1">
    <location>
        <begin position="89"/>
        <end position="101"/>
    </location>
</feature>
<sequence length="276" mass="29572">MAEAEVGFGRGGEEFESVSESGAYTFLGGDSDSGEREGGEREGDIIVGSEEVASEVALDAAPHVVRGMGVDGTRDSLLAGSGCGSWIWTGTGRDSGTSGTPRRVDAETEARTGIKKRWRSLIVVDAEVFWLIFKESGNTPEFQEGEHRPGEHRMKQGEHPHCGGDGEMEGEREARVLLNACHSALQLMRSRKYGASLEVLDLAWGRLEEGEGPEPSTSIEPCHAGSGNEAKKTTHGNRGGDRQATGVYAVEEAEAFRDAWGPSLIDFNMLDNMSVG</sequence>
<feature type="compositionally biased region" description="Basic and acidic residues" evidence="1">
    <location>
        <begin position="144"/>
        <end position="162"/>
    </location>
</feature>
<comment type="caution">
    <text evidence="2">The sequence shown here is derived from an EMBL/GenBank/DDBJ whole genome shotgun (WGS) entry which is preliminary data.</text>
</comment>
<feature type="region of interest" description="Disordered" evidence="1">
    <location>
        <begin position="209"/>
        <end position="241"/>
    </location>
</feature>
<evidence type="ECO:0000313" key="3">
    <source>
        <dbReference type="Proteomes" id="UP001221757"/>
    </source>
</evidence>
<proteinExistence type="predicted"/>
<name>A0AAD7GA59_MYCRO</name>
<feature type="region of interest" description="Disordered" evidence="1">
    <location>
        <begin position="1"/>
        <end position="41"/>
    </location>
</feature>
<dbReference type="EMBL" id="JARKIE010000172">
    <property type="protein sequence ID" value="KAJ7671787.1"/>
    <property type="molecule type" value="Genomic_DNA"/>
</dbReference>
<keyword evidence="3" id="KW-1185">Reference proteome</keyword>
<reference evidence="2" key="1">
    <citation type="submission" date="2023-03" db="EMBL/GenBank/DDBJ databases">
        <title>Massive genome expansion in bonnet fungi (Mycena s.s.) driven by repeated elements and novel gene families across ecological guilds.</title>
        <authorList>
            <consortium name="Lawrence Berkeley National Laboratory"/>
            <person name="Harder C.B."/>
            <person name="Miyauchi S."/>
            <person name="Viragh M."/>
            <person name="Kuo A."/>
            <person name="Thoen E."/>
            <person name="Andreopoulos B."/>
            <person name="Lu D."/>
            <person name="Skrede I."/>
            <person name="Drula E."/>
            <person name="Henrissat B."/>
            <person name="Morin E."/>
            <person name="Kohler A."/>
            <person name="Barry K."/>
            <person name="LaButti K."/>
            <person name="Morin E."/>
            <person name="Salamov A."/>
            <person name="Lipzen A."/>
            <person name="Mereny Z."/>
            <person name="Hegedus B."/>
            <person name="Baldrian P."/>
            <person name="Stursova M."/>
            <person name="Weitz H."/>
            <person name="Taylor A."/>
            <person name="Grigoriev I.V."/>
            <person name="Nagy L.G."/>
            <person name="Martin F."/>
            <person name="Kauserud H."/>
        </authorList>
    </citation>
    <scope>NUCLEOTIDE SEQUENCE</scope>
    <source>
        <strain evidence="2">CBHHK067</strain>
    </source>
</reference>